<feature type="domain" description="SpoVR protein-like N-terminal" evidence="1">
    <location>
        <begin position="12"/>
        <end position="197"/>
    </location>
</feature>
<organism evidence="3 4">
    <name type="scientific">Salmonella infantis</name>
    <dbReference type="NCBI Taxonomy" id="595"/>
    <lineage>
        <taxon>Bacteria</taxon>
        <taxon>Pseudomonadati</taxon>
        <taxon>Pseudomonadota</taxon>
        <taxon>Gammaproteobacteria</taxon>
        <taxon>Enterobacterales</taxon>
        <taxon>Enterobacteriaceae</taxon>
        <taxon>Salmonella</taxon>
    </lineage>
</organism>
<dbReference type="Pfam" id="PF04293">
    <property type="entry name" value="SpoVR"/>
    <property type="match status" value="1"/>
</dbReference>
<dbReference type="Pfam" id="PF24755">
    <property type="entry name" value="SpoVR_C"/>
    <property type="match status" value="1"/>
</dbReference>
<reference evidence="3 4" key="1">
    <citation type="submission" date="2018-03" db="EMBL/GenBank/DDBJ databases">
        <title>Non-Typhoidal Salmonella genome sequencing and assembly.</title>
        <authorList>
            <person name="Matchawe C."/>
        </authorList>
    </citation>
    <scope>NUCLEOTIDE SEQUENCE [LARGE SCALE GENOMIC DNA]</scope>
    <source>
        <strain evidence="3 4">88sa</strain>
    </source>
</reference>
<dbReference type="InterPro" id="IPR057008">
    <property type="entry name" value="SpoVR-like_C"/>
</dbReference>
<evidence type="ECO:0000259" key="1">
    <source>
        <dbReference type="Pfam" id="PF04293"/>
    </source>
</evidence>
<dbReference type="EMBL" id="PYJX01000012">
    <property type="protein sequence ID" value="TGC73505.1"/>
    <property type="molecule type" value="Genomic_DNA"/>
</dbReference>
<name>A0A5R1YPK4_SALIN</name>
<evidence type="ECO:0000259" key="2">
    <source>
        <dbReference type="Pfam" id="PF24755"/>
    </source>
</evidence>
<dbReference type="InterPro" id="IPR056174">
    <property type="entry name" value="SpoVR_N"/>
</dbReference>
<dbReference type="PANTHER" id="PTHR30029">
    <property type="entry name" value="STAGE V SPORULATION PROTEIN R"/>
    <property type="match status" value="1"/>
</dbReference>
<dbReference type="RefSeq" id="WP_210114514.1">
    <property type="nucleotide sequence ID" value="NZ_PYJX01000012.1"/>
</dbReference>
<comment type="caution">
    <text evidence="3">The sequence shown here is derived from an EMBL/GenBank/DDBJ whole genome shotgun (WGS) entry which is preliminary data.</text>
</comment>
<feature type="non-terminal residue" evidence="3">
    <location>
        <position position="1"/>
    </location>
</feature>
<gene>
    <name evidence="3" type="ORF">C9E96_00815</name>
</gene>
<proteinExistence type="predicted"/>
<dbReference type="InterPro" id="IPR007390">
    <property type="entry name" value="Spore_V_R"/>
</dbReference>
<evidence type="ECO:0000313" key="4">
    <source>
        <dbReference type="Proteomes" id="UP000297769"/>
    </source>
</evidence>
<dbReference type="PANTHER" id="PTHR30029:SF2">
    <property type="entry name" value="STAGE V SPORULATION PROTEIN R"/>
    <property type="match status" value="1"/>
</dbReference>
<dbReference type="Proteomes" id="UP000297769">
    <property type="component" value="Unassembled WGS sequence"/>
</dbReference>
<protein>
    <submittedName>
        <fullName evidence="3">SpoVR family protein</fullName>
    </submittedName>
</protein>
<sequence length="271" mass="32288">PPPPPSLRAHPAPAPEPWQREILRIVRKVSQYFYPQKQTQVMNEGWATFWHYTILNHLYDEGKVTERFMLEFLHSHTNVVFQPPYNSPWYSGINPYALGFAMFQDIKRICQSPTDEDKYWFPDIAGSDWLETLHFAMRDFKDESFISQFLSPKVMRDFRFFTVLDDDRHNYLEISAIHNEEGYREIRSKLSSQYNLSNLEPNIQVWNVDLRGDRSLTLRYIPHNRAPLDKGRKEVLKHVHRLWGFDVMLEQQNEDGSVELLERCPPRMNML</sequence>
<dbReference type="AlphaFoldDB" id="A0A5R1YPK4"/>
<accession>A0A5R1YPK4</accession>
<evidence type="ECO:0000313" key="3">
    <source>
        <dbReference type="EMBL" id="TGC73505.1"/>
    </source>
</evidence>
<feature type="domain" description="SpoVR-like C-terminal" evidence="2">
    <location>
        <begin position="201"/>
        <end position="253"/>
    </location>
</feature>